<evidence type="ECO:0000313" key="3">
    <source>
        <dbReference type="EMBL" id="MBJ7638193.1"/>
    </source>
</evidence>
<sequence>MDFKKILATFLVVFVAIDIFLAFQWFQIHQPTANPTATESILSEMKSDGIQVGNLDTDSETGAYIGGQDGNDFLKANMDSLDKRWSTKLTGNQLTATLDKPVFMGTSRSDVRKSLQKLVNDKTQVIAGTQYVYDAKLTEYANNDSDNSAMVVYTQKMTNRRQFMTSRAQIRFLLDKNHDLKGYTQTYVSNAQVLRDSTTLISEEKALIGAYQYNEIPNNGKLNWSHMGYAPLTTVGDDTIFVPAWIFSVTDGTGNTTLLRINALNGALMK</sequence>
<dbReference type="Gene3D" id="2.40.128.690">
    <property type="entry name" value="YycH protein, domain 3-like"/>
    <property type="match status" value="1"/>
</dbReference>
<reference evidence="3" key="1">
    <citation type="submission" date="2020-02" db="EMBL/GenBank/DDBJ databases">
        <authorList>
            <person name="Fontana A."/>
            <person name="Patrone V."/>
            <person name="Morelli L."/>
        </authorList>
    </citation>
    <scope>NUCLEOTIDE SEQUENCE</scope>
    <source>
        <strain evidence="2">CCUG 30943</strain>
        <strain evidence="3">CCUG 43002</strain>
    </source>
</reference>
<accession>A0A0R2F8A2</accession>
<feature type="domain" description="Regulatory protein YycH-like" evidence="1">
    <location>
        <begin position="35"/>
        <end position="263"/>
    </location>
</feature>
<gene>
    <name evidence="3" type="ORF">HAU20_02165</name>
    <name evidence="2" type="ORF">HAU43_03255</name>
</gene>
<comment type="caution">
    <text evidence="3">The sequence shown here is derived from an EMBL/GenBank/DDBJ whole genome shotgun (WGS) entry which is preliminary data.</text>
</comment>
<dbReference type="Proteomes" id="UP000808038">
    <property type="component" value="Unassembled WGS sequence"/>
</dbReference>
<organism evidence="3 4">
    <name type="scientific">Weissella confusa</name>
    <name type="common">Lactobacillus confusus</name>
    <dbReference type="NCBI Taxonomy" id="1583"/>
    <lineage>
        <taxon>Bacteria</taxon>
        <taxon>Bacillati</taxon>
        <taxon>Bacillota</taxon>
        <taxon>Bacilli</taxon>
        <taxon>Lactobacillales</taxon>
        <taxon>Lactobacillaceae</taxon>
        <taxon>Weissella</taxon>
    </lineage>
</organism>
<reference evidence="3 4" key="2">
    <citation type="journal article" date="2021" name="Int. J. Food Microbiol.">
        <title>Safety demonstration of a microbial species for use in the food chain: Weissella confusa.</title>
        <authorList>
            <person name="Bourdichon F."/>
            <person name="Patrone V."/>
            <person name="Fontana A."/>
            <person name="Milani G."/>
            <person name="Morelli L."/>
        </authorList>
    </citation>
    <scope>NUCLEOTIDE SEQUENCE [LARGE SCALE GENOMIC DNA]</scope>
    <source>
        <strain evidence="2">CCUG 30943</strain>
        <strain evidence="3 4">CCUG 43002</strain>
    </source>
</reference>
<dbReference type="RefSeq" id="WP_003607877.1">
    <property type="nucleotide sequence ID" value="NZ_ALXH01000073.1"/>
</dbReference>
<dbReference type="AlphaFoldDB" id="A0A0R2F8A2"/>
<dbReference type="GO" id="GO:0016020">
    <property type="term" value="C:membrane"/>
    <property type="evidence" value="ECO:0007669"/>
    <property type="project" value="InterPro"/>
</dbReference>
<evidence type="ECO:0000313" key="4">
    <source>
        <dbReference type="Proteomes" id="UP000728106"/>
    </source>
</evidence>
<dbReference type="OrthoDB" id="2135943at2"/>
<evidence type="ECO:0000259" key="1">
    <source>
        <dbReference type="Pfam" id="PF09648"/>
    </source>
</evidence>
<dbReference type="Pfam" id="PF09648">
    <property type="entry name" value="YycI"/>
    <property type="match status" value="1"/>
</dbReference>
<protein>
    <recommendedName>
        <fullName evidence="1">Regulatory protein YycH-like domain-containing protein</fullName>
    </recommendedName>
</protein>
<keyword evidence="4" id="KW-1185">Reference proteome</keyword>
<dbReference type="EMBL" id="JAAOCX010000003">
    <property type="protein sequence ID" value="MBJ7632123.1"/>
    <property type="molecule type" value="Genomic_DNA"/>
</dbReference>
<dbReference type="EMBL" id="JAAOCP010000002">
    <property type="protein sequence ID" value="MBJ7638193.1"/>
    <property type="molecule type" value="Genomic_DNA"/>
</dbReference>
<dbReference type="InterPro" id="IPR018604">
    <property type="entry name" value="YycI-like"/>
</dbReference>
<dbReference type="Proteomes" id="UP000728106">
    <property type="component" value="Unassembled WGS sequence"/>
</dbReference>
<name>A0A0R2F8A2_WEICO</name>
<dbReference type="GeneID" id="57979700"/>
<evidence type="ECO:0000313" key="2">
    <source>
        <dbReference type="EMBL" id="MBJ7632123.1"/>
    </source>
</evidence>
<proteinExistence type="predicted"/>